<dbReference type="CDD" id="cd13181">
    <property type="entry name" value="RanBD_NUP2"/>
    <property type="match status" value="1"/>
</dbReference>
<feature type="compositionally biased region" description="Low complexity" evidence="1">
    <location>
        <begin position="353"/>
        <end position="367"/>
    </location>
</feature>
<feature type="compositionally biased region" description="Basic and acidic residues" evidence="1">
    <location>
        <begin position="217"/>
        <end position="226"/>
    </location>
</feature>
<dbReference type="EMBL" id="JASBNA010000055">
    <property type="protein sequence ID" value="KAK7679845.1"/>
    <property type="molecule type" value="Genomic_DNA"/>
</dbReference>
<protein>
    <recommendedName>
        <fullName evidence="2">RanBD1 domain-containing protein</fullName>
    </recommendedName>
</protein>
<feature type="compositionally biased region" description="Basic and acidic residues" evidence="1">
    <location>
        <begin position="249"/>
        <end position="258"/>
    </location>
</feature>
<evidence type="ECO:0000313" key="4">
    <source>
        <dbReference type="Proteomes" id="UP001385951"/>
    </source>
</evidence>
<feature type="compositionally biased region" description="Low complexity" evidence="1">
    <location>
        <begin position="423"/>
        <end position="432"/>
    </location>
</feature>
<evidence type="ECO:0000259" key="2">
    <source>
        <dbReference type="PROSITE" id="PS50196"/>
    </source>
</evidence>
<feature type="compositionally biased region" description="Basic and acidic residues" evidence="1">
    <location>
        <begin position="317"/>
        <end position="326"/>
    </location>
</feature>
<feature type="compositionally biased region" description="Basic and acidic residues" evidence="1">
    <location>
        <begin position="185"/>
        <end position="194"/>
    </location>
</feature>
<organism evidence="3 4">
    <name type="scientific">Cerrena zonata</name>
    <dbReference type="NCBI Taxonomy" id="2478898"/>
    <lineage>
        <taxon>Eukaryota</taxon>
        <taxon>Fungi</taxon>
        <taxon>Dikarya</taxon>
        <taxon>Basidiomycota</taxon>
        <taxon>Agaricomycotina</taxon>
        <taxon>Agaricomycetes</taxon>
        <taxon>Polyporales</taxon>
        <taxon>Cerrenaceae</taxon>
        <taxon>Cerrena</taxon>
    </lineage>
</organism>
<evidence type="ECO:0000313" key="3">
    <source>
        <dbReference type="EMBL" id="KAK7679845.1"/>
    </source>
</evidence>
<comment type="caution">
    <text evidence="3">The sequence shown here is derived from an EMBL/GenBank/DDBJ whole genome shotgun (WGS) entry which is preliminary data.</text>
</comment>
<dbReference type="SMART" id="SM00160">
    <property type="entry name" value="RanBD"/>
    <property type="match status" value="1"/>
</dbReference>
<reference evidence="3 4" key="1">
    <citation type="submission" date="2022-09" db="EMBL/GenBank/DDBJ databases">
        <authorList>
            <person name="Palmer J.M."/>
        </authorList>
    </citation>
    <scope>NUCLEOTIDE SEQUENCE [LARGE SCALE GENOMIC DNA]</scope>
    <source>
        <strain evidence="3 4">DSM 7382</strain>
    </source>
</reference>
<dbReference type="PROSITE" id="PS50196">
    <property type="entry name" value="RANBD1"/>
    <property type="match status" value="1"/>
</dbReference>
<feature type="compositionally biased region" description="Basic and acidic residues" evidence="1">
    <location>
        <begin position="267"/>
        <end position="276"/>
    </location>
</feature>
<feature type="compositionally biased region" description="Basic and acidic residues" evidence="1">
    <location>
        <begin position="299"/>
        <end position="308"/>
    </location>
</feature>
<gene>
    <name evidence="3" type="ORF">QCA50_017172</name>
</gene>
<dbReference type="PANTHER" id="PTHR38697">
    <property type="entry name" value="NUCLEAR PORE COMPLEX PROTEIN SIMILAR TO S. CEREVISIAE NUP2 (EUROFUNG)"/>
    <property type="match status" value="1"/>
</dbReference>
<sequence length="579" mass="62368">MKTLKRSFKKNPWDMLIKNNTRPPLHRSSAAPPSNGFSFGGSTPNLPVKPKVPESTTQQSKESDSESEEEEVKVEGPKFTLASKPTVKKSPFSFGPKPAKKPSSDSDSESEVEIKGPSFTFNKQIKDDVFKLNNPPKENSSSKPSFNFGSQVSNDDDSKPNPFGFLKQGEKKEEPKPAFSFGAKPAEEKKEEPRPAFSFGSKPAGDSKPAFSFGAKPAEEKKDESKPAFSFTPKPAGDSKPAFSFGAKPAEEKKDESKPAFSFGAKPAEEKKEEPKPAFSFGAKPAGDSKPAFSFGAKPAEENKDESKPAFSFGAKPAEEKKEEPKPAFSFGAKPAGDSKPAFSFGAKPAEASKPFSFNSSSKPFTFGSSDEKKDDQPKSLFQGSDAFGTKPSTENPLSGLSKPAFNFGSSATSSKPFGGSAGFNFGASSNNQTNNADSSKQESELVPEEETGGDFKPVGSLSNEKIDTPSTGEENEEVLFEKKTKLMLFDASNTENPYTSKGLGDLKVLKNKETNKSRILVRAEGGLRVLLNTLINKDMIYDTIGNGSLVRVPTINPDDKSIETFVMKVKTPDDDTIA</sequence>
<accession>A0AAW0FE69</accession>
<proteinExistence type="predicted"/>
<dbReference type="InterPro" id="IPR000156">
    <property type="entry name" value="Ran_bind_dom"/>
</dbReference>
<dbReference type="SUPFAM" id="SSF50729">
    <property type="entry name" value="PH domain-like"/>
    <property type="match status" value="1"/>
</dbReference>
<evidence type="ECO:0000256" key="1">
    <source>
        <dbReference type="SAM" id="MobiDB-lite"/>
    </source>
</evidence>
<dbReference type="Gene3D" id="2.30.29.30">
    <property type="entry name" value="Pleckstrin-homology domain (PH domain)/Phosphotyrosine-binding domain (PTB)"/>
    <property type="match status" value="1"/>
</dbReference>
<feature type="region of interest" description="Disordered" evidence="1">
    <location>
        <begin position="1"/>
        <end position="478"/>
    </location>
</feature>
<feature type="compositionally biased region" description="Polar residues" evidence="1">
    <location>
        <begin position="461"/>
        <end position="473"/>
    </location>
</feature>
<dbReference type="Pfam" id="PF00638">
    <property type="entry name" value="Ran_BP1"/>
    <property type="match status" value="1"/>
</dbReference>
<dbReference type="AlphaFoldDB" id="A0AAW0FE69"/>
<keyword evidence="4" id="KW-1185">Reference proteome</keyword>
<dbReference type="InterPro" id="IPR011993">
    <property type="entry name" value="PH-like_dom_sf"/>
</dbReference>
<feature type="domain" description="RanBD1" evidence="2">
    <location>
        <begin position="455"/>
        <end position="579"/>
    </location>
</feature>
<dbReference type="Proteomes" id="UP001385951">
    <property type="component" value="Unassembled WGS sequence"/>
</dbReference>
<name>A0AAW0FE69_9APHY</name>
<dbReference type="PANTHER" id="PTHR38697:SF1">
    <property type="entry name" value="NUCLEAR PORE COMPLEX PROTEIN SIMILAR TO S. CEREVISIAE NUP2 (EUROFUNG)"/>
    <property type="match status" value="1"/>
</dbReference>
<feature type="compositionally biased region" description="Polar residues" evidence="1">
    <location>
        <begin position="31"/>
        <end position="45"/>
    </location>
</feature>
<feature type="compositionally biased region" description="Low complexity" evidence="1">
    <location>
        <begin position="133"/>
        <end position="148"/>
    </location>
</feature>
<dbReference type="InterPro" id="IPR053074">
    <property type="entry name" value="NPC_Nucleoporin"/>
</dbReference>